<gene>
    <name evidence="7" type="ORF">F4562_006108</name>
</gene>
<dbReference type="GO" id="GO:0005886">
    <property type="term" value="C:plasma membrane"/>
    <property type="evidence" value="ECO:0007669"/>
    <property type="project" value="UniProtKB-SubCell"/>
</dbReference>
<accession>A0A7W9MJU4</accession>
<comment type="caution">
    <text evidence="7">The sequence shown here is derived from an EMBL/GenBank/DDBJ whole genome shotgun (WGS) entry which is preliminary data.</text>
</comment>
<feature type="transmembrane region" description="Helical" evidence="6">
    <location>
        <begin position="275"/>
        <end position="295"/>
    </location>
</feature>
<dbReference type="SUPFAM" id="SSF103473">
    <property type="entry name" value="MFS general substrate transporter"/>
    <property type="match status" value="1"/>
</dbReference>
<keyword evidence="8" id="KW-1185">Reference proteome</keyword>
<evidence type="ECO:0000256" key="3">
    <source>
        <dbReference type="ARBA" id="ARBA00022692"/>
    </source>
</evidence>
<evidence type="ECO:0000256" key="6">
    <source>
        <dbReference type="SAM" id="Phobius"/>
    </source>
</evidence>
<feature type="transmembrane region" description="Helical" evidence="6">
    <location>
        <begin position="371"/>
        <end position="393"/>
    </location>
</feature>
<feature type="transmembrane region" description="Helical" evidence="6">
    <location>
        <begin position="399"/>
        <end position="416"/>
    </location>
</feature>
<dbReference type="Proteomes" id="UP000540685">
    <property type="component" value="Unassembled WGS sequence"/>
</dbReference>
<evidence type="ECO:0000256" key="4">
    <source>
        <dbReference type="ARBA" id="ARBA00022989"/>
    </source>
</evidence>
<feature type="transmembrane region" description="Helical" evidence="6">
    <location>
        <begin position="118"/>
        <end position="138"/>
    </location>
</feature>
<dbReference type="EMBL" id="JACHMP010000001">
    <property type="protein sequence ID" value="MBB5823046.1"/>
    <property type="molecule type" value="Genomic_DNA"/>
</dbReference>
<keyword evidence="4 6" id="KW-1133">Transmembrane helix</keyword>
<dbReference type="InterPro" id="IPR011701">
    <property type="entry name" value="MFS"/>
</dbReference>
<keyword evidence="2" id="KW-1003">Cell membrane</keyword>
<feature type="transmembrane region" description="Helical" evidence="6">
    <location>
        <begin position="307"/>
        <end position="325"/>
    </location>
</feature>
<dbReference type="AlphaFoldDB" id="A0A7W9MJU4"/>
<reference evidence="7 8" key="1">
    <citation type="submission" date="2020-08" db="EMBL/GenBank/DDBJ databases">
        <title>Sequencing the genomes of 1000 actinobacteria strains.</title>
        <authorList>
            <person name="Klenk H.-P."/>
        </authorList>
    </citation>
    <scope>NUCLEOTIDE SEQUENCE [LARGE SCALE GENOMIC DNA]</scope>
    <source>
        <strain evidence="7 8">DSM 46887</strain>
    </source>
</reference>
<feature type="transmembrane region" description="Helical" evidence="6">
    <location>
        <begin position="186"/>
        <end position="203"/>
    </location>
</feature>
<keyword evidence="3 6" id="KW-0812">Transmembrane</keyword>
<name>A0A7W9MJU4_9ACTN</name>
<protein>
    <submittedName>
        <fullName evidence="7">MFS family permease</fullName>
    </submittedName>
</protein>
<feature type="transmembrane region" description="Helical" evidence="6">
    <location>
        <begin position="58"/>
        <end position="79"/>
    </location>
</feature>
<evidence type="ECO:0000313" key="8">
    <source>
        <dbReference type="Proteomes" id="UP000540685"/>
    </source>
</evidence>
<organism evidence="7 8">
    <name type="scientific">Streptosporangium becharense</name>
    <dbReference type="NCBI Taxonomy" id="1816182"/>
    <lineage>
        <taxon>Bacteria</taxon>
        <taxon>Bacillati</taxon>
        <taxon>Actinomycetota</taxon>
        <taxon>Actinomycetes</taxon>
        <taxon>Streptosporangiales</taxon>
        <taxon>Streptosporangiaceae</taxon>
        <taxon>Streptosporangium</taxon>
    </lineage>
</organism>
<dbReference type="RefSeq" id="WP_184539952.1">
    <property type="nucleotide sequence ID" value="NZ_JACHMP010000001.1"/>
</dbReference>
<dbReference type="Gene3D" id="1.20.1250.20">
    <property type="entry name" value="MFS general substrate transporter like domains"/>
    <property type="match status" value="1"/>
</dbReference>
<dbReference type="Pfam" id="PF07690">
    <property type="entry name" value="MFS_1"/>
    <property type="match status" value="1"/>
</dbReference>
<evidence type="ECO:0000256" key="1">
    <source>
        <dbReference type="ARBA" id="ARBA00004651"/>
    </source>
</evidence>
<feature type="transmembrane region" description="Helical" evidence="6">
    <location>
        <begin position="331"/>
        <end position="350"/>
    </location>
</feature>
<dbReference type="PANTHER" id="PTHR23513:SF6">
    <property type="entry name" value="MAJOR FACILITATOR SUPERFAMILY ASSOCIATED DOMAIN-CONTAINING PROTEIN"/>
    <property type="match status" value="1"/>
</dbReference>
<dbReference type="InterPro" id="IPR036259">
    <property type="entry name" value="MFS_trans_sf"/>
</dbReference>
<dbReference type="PANTHER" id="PTHR23513">
    <property type="entry name" value="INTEGRAL MEMBRANE EFFLUX PROTEIN-RELATED"/>
    <property type="match status" value="1"/>
</dbReference>
<comment type="subcellular location">
    <subcellularLocation>
        <location evidence="1">Cell membrane</location>
        <topology evidence="1">Multi-pass membrane protein</topology>
    </subcellularLocation>
</comment>
<sequence>MTRPEPAPLEGERAGSAPLLRSRDFLLLLGGQTVGELGFRVSGVAVPLLAASTLKADVFEIALLTFLTWLPYLLFSLPAGMIVDRVDLRKLMILCDVVRMALMLSLPPAGFAGWLTLWYLYVVVGVCGVFTVLFNVAYKSVLPRLVRPERLVDANAKLAMGQDSAELAGPAVGGALIDLIGTAKTFLANGLTFLVSALTLWLIRLPQERSGGTARERTFERTSVRAEMTQGLTFIGSRPVLRAILACTTTSNFFVIAKNSIEVTFLVRELHASSVGVGLVFSVSAVGGVAAGAVAARLSAWIGAARVIWVAMTVPGPLYLLMPLAGQGRGLLLYGLGLAAFAANAGLYNIAANSYQQHITPSHLLGRVNAAFMWICLGVIPFGALFGGLLGSWLGLRTALWICVLGVWSAALFVLFSPLRGMRDMPAEGS</sequence>
<evidence type="ECO:0000256" key="5">
    <source>
        <dbReference type="ARBA" id="ARBA00023136"/>
    </source>
</evidence>
<keyword evidence="5 6" id="KW-0472">Membrane</keyword>
<proteinExistence type="predicted"/>
<dbReference type="GO" id="GO:0022857">
    <property type="term" value="F:transmembrane transporter activity"/>
    <property type="evidence" value="ECO:0007669"/>
    <property type="project" value="InterPro"/>
</dbReference>
<evidence type="ECO:0000313" key="7">
    <source>
        <dbReference type="EMBL" id="MBB5823046.1"/>
    </source>
</evidence>
<evidence type="ECO:0000256" key="2">
    <source>
        <dbReference type="ARBA" id="ARBA00022475"/>
    </source>
</evidence>
<dbReference type="CDD" id="cd06173">
    <property type="entry name" value="MFS_MefA_like"/>
    <property type="match status" value="1"/>
</dbReference>